<feature type="region of interest" description="Disordered" evidence="11">
    <location>
        <begin position="546"/>
        <end position="682"/>
    </location>
</feature>
<keyword evidence="8 9" id="KW-0687">Ribonucleoprotein</keyword>
<dbReference type="InterPro" id="IPR013699">
    <property type="entry name" value="Signal_recog_part_SRP72_RNA-bd"/>
</dbReference>
<dbReference type="AlphaFoldDB" id="A0A095AVF7"/>
<feature type="compositionally biased region" description="Polar residues" evidence="11">
    <location>
        <begin position="566"/>
        <end position="583"/>
    </location>
</feature>
<proteinExistence type="inferred from homology"/>
<dbReference type="InterPro" id="IPR031545">
    <property type="entry name" value="SRP72_TPR-like"/>
</dbReference>
<evidence type="ECO:0000256" key="5">
    <source>
        <dbReference type="ARBA" id="ARBA00022490"/>
    </source>
</evidence>
<dbReference type="InterPro" id="IPR026270">
    <property type="entry name" value="SRP72"/>
</dbReference>
<comment type="subcellular location">
    <subcellularLocation>
        <location evidence="2 9">Cytoplasm</location>
    </subcellularLocation>
    <subcellularLocation>
        <location evidence="1">Endoplasmic reticulum</location>
    </subcellularLocation>
</comment>
<feature type="compositionally biased region" description="Basic residues" evidence="11">
    <location>
        <begin position="615"/>
        <end position="626"/>
    </location>
</feature>
<dbReference type="GO" id="GO:0005786">
    <property type="term" value="C:signal recognition particle, endoplasmic reticulum targeting"/>
    <property type="evidence" value="ECO:0007669"/>
    <property type="project" value="UniProtKB-UniRule"/>
</dbReference>
<evidence type="ECO:0000259" key="12">
    <source>
        <dbReference type="Pfam" id="PF08492"/>
    </source>
</evidence>
<dbReference type="PANTHER" id="PTHR14094:SF9">
    <property type="entry name" value="SIGNAL RECOGNITION PARTICLE SUBUNIT SRP72"/>
    <property type="match status" value="1"/>
</dbReference>
<evidence type="ECO:0000256" key="3">
    <source>
        <dbReference type="ARBA" id="ARBA00007676"/>
    </source>
</evidence>
<evidence type="ECO:0000256" key="2">
    <source>
        <dbReference type="ARBA" id="ARBA00004496"/>
    </source>
</evidence>
<dbReference type="GO" id="GO:0008312">
    <property type="term" value="F:7S RNA binding"/>
    <property type="evidence" value="ECO:0007669"/>
    <property type="project" value="InterPro"/>
</dbReference>
<gene>
    <name evidence="13" type="ORF">MS3_06958</name>
</gene>
<comment type="function">
    <text evidence="9">Component of the signal recognition particle (SRP) complex, a ribonucleoprotein complex that mediates the cotranslational targeting of secretory and membrane proteins to the endoplasmic reticulum (ER).</text>
</comment>
<reference evidence="13" key="1">
    <citation type="journal article" date="2012" name="Nat. Genet.">
        <title>Whole-genome sequence of Schistosoma haematobium.</title>
        <authorList>
            <person name="Young N.D."/>
            <person name="Jex A.R."/>
            <person name="Li B."/>
            <person name="Liu S."/>
            <person name="Yang L."/>
            <person name="Xiong Z."/>
            <person name="Li Y."/>
            <person name="Cantacessi C."/>
            <person name="Hall R.S."/>
            <person name="Xu X."/>
            <person name="Chen F."/>
            <person name="Wu X."/>
            <person name="Zerlotini A."/>
            <person name="Oliveira G."/>
            <person name="Hofmann A."/>
            <person name="Zhang G."/>
            <person name="Fang X."/>
            <person name="Kang Y."/>
            <person name="Campbell B.E."/>
            <person name="Loukas A."/>
            <person name="Ranganathan S."/>
            <person name="Rollinson D."/>
            <person name="Rinaldi G."/>
            <person name="Brindley P.J."/>
            <person name="Yang H."/>
            <person name="Wang J."/>
            <person name="Wang J."/>
            <person name="Gasser R.B."/>
        </authorList>
    </citation>
    <scope>NUCLEOTIDE SEQUENCE [LARGE SCALE GENOMIC DNA]</scope>
</reference>
<feature type="compositionally biased region" description="Basic residues" evidence="11">
    <location>
        <begin position="673"/>
        <end position="682"/>
    </location>
</feature>
<name>A0A095AVF7_SCHHA</name>
<dbReference type="GO" id="GO:0005783">
    <property type="term" value="C:endoplasmic reticulum"/>
    <property type="evidence" value="ECO:0007669"/>
    <property type="project" value="UniProtKB-SubCell"/>
</dbReference>
<accession>A0A095AVF7</accession>
<evidence type="ECO:0000256" key="9">
    <source>
        <dbReference type="PIRNR" id="PIRNR038922"/>
    </source>
</evidence>
<keyword evidence="10" id="KW-0175">Coiled coil</keyword>
<evidence type="ECO:0000256" key="6">
    <source>
        <dbReference type="ARBA" id="ARBA00022824"/>
    </source>
</evidence>
<evidence type="ECO:0000256" key="8">
    <source>
        <dbReference type="ARBA" id="ARBA00023274"/>
    </source>
</evidence>
<dbReference type="SUPFAM" id="SSF48452">
    <property type="entry name" value="TPR-like"/>
    <property type="match status" value="2"/>
</dbReference>
<evidence type="ECO:0000256" key="1">
    <source>
        <dbReference type="ARBA" id="ARBA00004240"/>
    </source>
</evidence>
<dbReference type="STRING" id="6185.A0A095AVF7"/>
<dbReference type="InterPro" id="IPR011990">
    <property type="entry name" value="TPR-like_helical_dom_sf"/>
</dbReference>
<dbReference type="Pfam" id="PF17004">
    <property type="entry name" value="SRP_TPR_like"/>
    <property type="match status" value="1"/>
</dbReference>
<comment type="similarity">
    <text evidence="3 9">Belongs to the SRP72 family.</text>
</comment>
<evidence type="ECO:0000313" key="13">
    <source>
        <dbReference type="EMBL" id="KGB38561.1"/>
    </source>
</evidence>
<feature type="coiled-coil region" evidence="10">
    <location>
        <begin position="460"/>
        <end position="487"/>
    </location>
</feature>
<evidence type="ECO:0000256" key="10">
    <source>
        <dbReference type="SAM" id="Coils"/>
    </source>
</evidence>
<dbReference type="GO" id="GO:0006614">
    <property type="term" value="P:SRP-dependent cotranslational protein targeting to membrane"/>
    <property type="evidence" value="ECO:0007669"/>
    <property type="project" value="UniProtKB-UniRule"/>
</dbReference>
<feature type="compositionally biased region" description="Basic residues" evidence="11">
    <location>
        <begin position="585"/>
        <end position="595"/>
    </location>
</feature>
<protein>
    <recommendedName>
        <fullName evidence="4 9">Signal recognition particle subunit SRP72</fullName>
    </recommendedName>
</protein>
<evidence type="ECO:0000256" key="11">
    <source>
        <dbReference type="SAM" id="MobiDB-lite"/>
    </source>
</evidence>
<feature type="compositionally biased region" description="Polar residues" evidence="11">
    <location>
        <begin position="660"/>
        <end position="670"/>
    </location>
</feature>
<feature type="domain" description="Signal recognition particle SRP72 subunit RNA-binding" evidence="12">
    <location>
        <begin position="572"/>
        <end position="621"/>
    </location>
</feature>
<keyword evidence="7 9" id="KW-0733">Signal recognition particle</keyword>
<evidence type="ECO:0000256" key="7">
    <source>
        <dbReference type="ARBA" id="ARBA00023135"/>
    </source>
</evidence>
<dbReference type="PANTHER" id="PTHR14094">
    <property type="entry name" value="SIGNAL RECOGNITION PARTICLE 72"/>
    <property type="match status" value="1"/>
</dbReference>
<sequence>MANEKAFNVQSAYSDLNKACSAQAYDKIINISGKILTKYPGETKAFLCKVVALIRTEKYEDCLSFLKKNPTLSSHVIFEKAYVEYRLNRLTEAAKTLESAEANDPKAQELKAQVDDYSEERLANLTAVAAAESCFNNTNLDLDVNPQMYEGKFNLACYHLGRGDCHLASRLLDDAENTCNLCLSEDPELTEEEKNEELAPIRVQRAYILQINKEEEEANQVYQSVIRQRASDTALLAVAANNIVCFNPDQNISASRKRIKMASTDGLQFKLFSRQRTDMLINQALFYWYTNQMEACTAKLRTVLQEELSPRALLLSAAQLIKEKNIDKAVLLLESYLSNVTGNQVDAEIPLALAQINLRRISANHLGTGSPQPKNALNVAQMLENILPQHLIHSPGVLSTRIALYLLASSGENAVQTRPDSMKQIVNCIESTLHYYEELGEQNETYSHLLDNCAGFLLQQGEAKLAAEILEKQLARLESNVSQEKQNSLIKQVLVARLVRAYAQFDRPKAEQTCKSLQAKESLSEADVDTLETTFLYGAKSLKRLGKPSEPTDISDKGKSKRNQIKKNISNTPSSDPGVQQVTSRSKRKKKRIRLPKNYQPGVMPDPNRWLPRRERTHYRGKRRDKRFAPTRGPQGQITGESEWDAAIRSPTVKVHEDGSSTPKQMSNTAKQQQKKGRKKGR</sequence>
<keyword evidence="6" id="KW-0256">Endoplasmic reticulum</keyword>
<evidence type="ECO:0000256" key="4">
    <source>
        <dbReference type="ARBA" id="ARBA00018350"/>
    </source>
</evidence>
<dbReference type="EMBL" id="KL251040">
    <property type="protein sequence ID" value="KGB38561.1"/>
    <property type="molecule type" value="Genomic_DNA"/>
</dbReference>
<keyword evidence="5 9" id="KW-0963">Cytoplasm</keyword>
<dbReference type="Pfam" id="PF08492">
    <property type="entry name" value="SRP72"/>
    <property type="match status" value="1"/>
</dbReference>
<organism evidence="13">
    <name type="scientific">Schistosoma haematobium</name>
    <name type="common">Blood fluke</name>
    <dbReference type="NCBI Taxonomy" id="6185"/>
    <lineage>
        <taxon>Eukaryota</taxon>
        <taxon>Metazoa</taxon>
        <taxon>Spiralia</taxon>
        <taxon>Lophotrochozoa</taxon>
        <taxon>Platyhelminthes</taxon>
        <taxon>Trematoda</taxon>
        <taxon>Digenea</taxon>
        <taxon>Strigeidida</taxon>
        <taxon>Schistosomatoidea</taxon>
        <taxon>Schistosomatidae</taxon>
        <taxon>Schistosoma</taxon>
    </lineage>
</organism>
<dbReference type="GO" id="GO:0043022">
    <property type="term" value="F:ribosome binding"/>
    <property type="evidence" value="ECO:0007669"/>
    <property type="project" value="TreeGrafter"/>
</dbReference>
<dbReference type="PIRSF" id="PIRSF038922">
    <property type="entry name" value="SRP72"/>
    <property type="match status" value="1"/>
</dbReference>
<dbReference type="Gene3D" id="1.25.40.10">
    <property type="entry name" value="Tetratricopeptide repeat domain"/>
    <property type="match status" value="1"/>
</dbReference>